<proteinExistence type="predicted"/>
<sequence>MLPISRASVERAKGIGLDRDFSRVPTGSSQIAHIPELKAAIASERTSKIRCLHKLLFDFDGDRQNRSRIREFSGFDFQPNDKDFNEKAKLIEEKLSLNELITISNLLLINNEGSKKNIVLRLLTYLCDLDILNQNMNRENDSGSDSENENEQNRKSYENLSEESVQLPVHNVYQPNISFNDIESIIMPFDGDSHQSIEK</sequence>
<feature type="region of interest" description="Disordered" evidence="1">
    <location>
        <begin position="137"/>
        <end position="161"/>
    </location>
</feature>
<dbReference type="AlphaFoldDB" id="A0A4Y2HBS4"/>
<gene>
    <name evidence="2" type="ORF">AVEN_76109_1</name>
</gene>
<evidence type="ECO:0000313" key="2">
    <source>
        <dbReference type="EMBL" id="GBM62734.1"/>
    </source>
</evidence>
<comment type="caution">
    <text evidence="2">The sequence shown here is derived from an EMBL/GenBank/DDBJ whole genome shotgun (WGS) entry which is preliminary data.</text>
</comment>
<accession>A0A4Y2HBS4</accession>
<dbReference type="OrthoDB" id="8057007at2759"/>
<dbReference type="Proteomes" id="UP000499080">
    <property type="component" value="Unassembled WGS sequence"/>
</dbReference>
<protein>
    <recommendedName>
        <fullName evidence="4">SAP domain-containing protein</fullName>
    </recommendedName>
</protein>
<evidence type="ECO:0000256" key="1">
    <source>
        <dbReference type="SAM" id="MobiDB-lite"/>
    </source>
</evidence>
<organism evidence="2 3">
    <name type="scientific">Araneus ventricosus</name>
    <name type="common">Orbweaver spider</name>
    <name type="synonym">Epeira ventricosa</name>
    <dbReference type="NCBI Taxonomy" id="182803"/>
    <lineage>
        <taxon>Eukaryota</taxon>
        <taxon>Metazoa</taxon>
        <taxon>Ecdysozoa</taxon>
        <taxon>Arthropoda</taxon>
        <taxon>Chelicerata</taxon>
        <taxon>Arachnida</taxon>
        <taxon>Araneae</taxon>
        <taxon>Araneomorphae</taxon>
        <taxon>Entelegynae</taxon>
        <taxon>Araneoidea</taxon>
        <taxon>Araneidae</taxon>
        <taxon>Araneus</taxon>
    </lineage>
</organism>
<evidence type="ECO:0008006" key="4">
    <source>
        <dbReference type="Google" id="ProtNLM"/>
    </source>
</evidence>
<reference evidence="2 3" key="1">
    <citation type="journal article" date="2019" name="Sci. Rep.">
        <title>Orb-weaving spider Araneus ventricosus genome elucidates the spidroin gene catalogue.</title>
        <authorList>
            <person name="Kono N."/>
            <person name="Nakamura H."/>
            <person name="Ohtoshi R."/>
            <person name="Moran D.A.P."/>
            <person name="Shinohara A."/>
            <person name="Yoshida Y."/>
            <person name="Fujiwara M."/>
            <person name="Mori M."/>
            <person name="Tomita M."/>
            <person name="Arakawa K."/>
        </authorList>
    </citation>
    <scope>NUCLEOTIDE SEQUENCE [LARGE SCALE GENOMIC DNA]</scope>
</reference>
<evidence type="ECO:0000313" key="3">
    <source>
        <dbReference type="Proteomes" id="UP000499080"/>
    </source>
</evidence>
<keyword evidence="3" id="KW-1185">Reference proteome</keyword>
<name>A0A4Y2HBS4_ARAVE</name>
<dbReference type="EMBL" id="BGPR01001831">
    <property type="protein sequence ID" value="GBM62734.1"/>
    <property type="molecule type" value="Genomic_DNA"/>
</dbReference>